<dbReference type="EMBL" id="KZ819667">
    <property type="protein sequence ID" value="PWN27841.1"/>
    <property type="molecule type" value="Genomic_DNA"/>
</dbReference>
<keyword evidence="2" id="KW-0472">Membrane</keyword>
<protein>
    <submittedName>
        <fullName evidence="3">Uncharacterized protein</fullName>
    </submittedName>
</protein>
<evidence type="ECO:0000313" key="3">
    <source>
        <dbReference type="EMBL" id="PWN27841.1"/>
    </source>
</evidence>
<dbReference type="RefSeq" id="XP_025362453.1">
    <property type="nucleotide sequence ID" value="XM_025503709.1"/>
</dbReference>
<organism evidence="3 4">
    <name type="scientific">Jaminaea rosea</name>
    <dbReference type="NCBI Taxonomy" id="1569628"/>
    <lineage>
        <taxon>Eukaryota</taxon>
        <taxon>Fungi</taxon>
        <taxon>Dikarya</taxon>
        <taxon>Basidiomycota</taxon>
        <taxon>Ustilaginomycotina</taxon>
        <taxon>Exobasidiomycetes</taxon>
        <taxon>Microstromatales</taxon>
        <taxon>Microstromatales incertae sedis</taxon>
        <taxon>Jaminaea</taxon>
    </lineage>
</organism>
<evidence type="ECO:0000313" key="4">
    <source>
        <dbReference type="Proteomes" id="UP000245884"/>
    </source>
</evidence>
<reference evidence="3 4" key="1">
    <citation type="journal article" date="2018" name="Mol. Biol. Evol.">
        <title>Broad Genomic Sampling Reveals a Smut Pathogenic Ancestry of the Fungal Clade Ustilaginomycotina.</title>
        <authorList>
            <person name="Kijpornyongpan T."/>
            <person name="Mondo S.J."/>
            <person name="Barry K."/>
            <person name="Sandor L."/>
            <person name="Lee J."/>
            <person name="Lipzen A."/>
            <person name="Pangilinan J."/>
            <person name="LaButti K."/>
            <person name="Hainaut M."/>
            <person name="Henrissat B."/>
            <person name="Grigoriev I.V."/>
            <person name="Spatafora J.W."/>
            <person name="Aime M.C."/>
        </authorList>
    </citation>
    <scope>NUCLEOTIDE SEQUENCE [LARGE SCALE GENOMIC DNA]</scope>
    <source>
        <strain evidence="3 4">MCA 5214</strain>
    </source>
</reference>
<keyword evidence="4" id="KW-1185">Reference proteome</keyword>
<name>A0A316UU40_9BASI</name>
<evidence type="ECO:0000256" key="1">
    <source>
        <dbReference type="SAM" id="MobiDB-lite"/>
    </source>
</evidence>
<feature type="region of interest" description="Disordered" evidence="1">
    <location>
        <begin position="1"/>
        <end position="50"/>
    </location>
</feature>
<proteinExistence type="predicted"/>
<gene>
    <name evidence="3" type="ORF">BDZ90DRAFT_173381</name>
</gene>
<dbReference type="GeneID" id="37025532"/>
<dbReference type="AlphaFoldDB" id="A0A316UU40"/>
<keyword evidence="2" id="KW-1133">Transmembrane helix</keyword>
<dbReference type="Proteomes" id="UP000245884">
    <property type="component" value="Unassembled WGS sequence"/>
</dbReference>
<sequence length="106" mass="11577">MMSAEDMLAQRLRARTQPRSRCSSQRVASDKPHSEPPSPHSPKQTADAHDCRLAGAEPSVCRGIEVRPTEHTAAARRVLALSAIRKYQTLVIIVVSSFVMIGITVS</sequence>
<accession>A0A316UU40</accession>
<keyword evidence="2" id="KW-0812">Transmembrane</keyword>
<evidence type="ECO:0000256" key="2">
    <source>
        <dbReference type="SAM" id="Phobius"/>
    </source>
</evidence>
<feature type="transmembrane region" description="Helical" evidence="2">
    <location>
        <begin position="87"/>
        <end position="105"/>
    </location>
</feature>